<feature type="coiled-coil region" evidence="1">
    <location>
        <begin position="615"/>
        <end position="908"/>
    </location>
</feature>
<feature type="region of interest" description="Disordered" evidence="2">
    <location>
        <begin position="1571"/>
        <end position="1622"/>
    </location>
</feature>
<feature type="coiled-coil region" evidence="1">
    <location>
        <begin position="1172"/>
        <end position="1206"/>
    </location>
</feature>
<dbReference type="EMBL" id="BSDZ01000038">
    <property type="protein sequence ID" value="GLI66654.1"/>
    <property type="molecule type" value="Genomic_DNA"/>
</dbReference>
<feature type="compositionally biased region" description="Low complexity" evidence="2">
    <location>
        <begin position="1946"/>
        <end position="1961"/>
    </location>
</feature>
<feature type="region of interest" description="Disordered" evidence="2">
    <location>
        <begin position="1"/>
        <end position="56"/>
    </location>
</feature>
<feature type="region of interest" description="Disordered" evidence="2">
    <location>
        <begin position="1761"/>
        <end position="1827"/>
    </location>
</feature>
<feature type="region of interest" description="Disordered" evidence="2">
    <location>
        <begin position="1531"/>
        <end position="1556"/>
    </location>
</feature>
<feature type="compositionally biased region" description="Low complexity" evidence="2">
    <location>
        <begin position="1324"/>
        <end position="1343"/>
    </location>
</feature>
<feature type="compositionally biased region" description="Low complexity" evidence="2">
    <location>
        <begin position="351"/>
        <end position="367"/>
    </location>
</feature>
<feature type="compositionally biased region" description="Polar residues" evidence="2">
    <location>
        <begin position="1772"/>
        <end position="1783"/>
    </location>
</feature>
<feature type="compositionally biased region" description="Pro residues" evidence="2">
    <location>
        <begin position="1962"/>
        <end position="1974"/>
    </location>
</feature>
<proteinExistence type="predicted"/>
<feature type="compositionally biased region" description="Gly residues" evidence="2">
    <location>
        <begin position="23"/>
        <end position="36"/>
    </location>
</feature>
<organism evidence="3 4">
    <name type="scientific">Volvox africanus</name>
    <dbReference type="NCBI Taxonomy" id="51714"/>
    <lineage>
        <taxon>Eukaryota</taxon>
        <taxon>Viridiplantae</taxon>
        <taxon>Chlorophyta</taxon>
        <taxon>core chlorophytes</taxon>
        <taxon>Chlorophyceae</taxon>
        <taxon>CS clade</taxon>
        <taxon>Chlamydomonadales</taxon>
        <taxon>Volvocaceae</taxon>
        <taxon>Volvox</taxon>
    </lineage>
</organism>
<feature type="compositionally biased region" description="Low complexity" evidence="2">
    <location>
        <begin position="1462"/>
        <end position="1474"/>
    </location>
</feature>
<dbReference type="PANTHER" id="PTHR12460">
    <property type="entry name" value="CYCLIN-DEPENDENT KINASE INHIBITOR-RELATED PROTEIN"/>
    <property type="match status" value="1"/>
</dbReference>
<accession>A0ABQ5SAG5</accession>
<evidence type="ECO:0000313" key="4">
    <source>
        <dbReference type="Proteomes" id="UP001165090"/>
    </source>
</evidence>
<keyword evidence="4" id="KW-1185">Reference proteome</keyword>
<keyword evidence="1" id="KW-0175">Coiled coil</keyword>
<protein>
    <submittedName>
        <fullName evidence="3">Uncharacterized protein</fullName>
    </submittedName>
</protein>
<feature type="region of interest" description="Disordered" evidence="2">
    <location>
        <begin position="346"/>
        <end position="369"/>
    </location>
</feature>
<feature type="region of interest" description="Disordered" evidence="2">
    <location>
        <begin position="1267"/>
        <end position="1411"/>
    </location>
</feature>
<evidence type="ECO:0000256" key="2">
    <source>
        <dbReference type="SAM" id="MobiDB-lite"/>
    </source>
</evidence>
<dbReference type="Proteomes" id="UP001165090">
    <property type="component" value="Unassembled WGS sequence"/>
</dbReference>
<evidence type="ECO:0000256" key="1">
    <source>
        <dbReference type="SAM" id="Coils"/>
    </source>
</evidence>
<feature type="compositionally biased region" description="Pro residues" evidence="2">
    <location>
        <begin position="216"/>
        <end position="226"/>
    </location>
</feature>
<feature type="region of interest" description="Disordered" evidence="2">
    <location>
        <begin position="1922"/>
        <end position="1975"/>
    </location>
</feature>
<name>A0ABQ5SAG5_9CHLO</name>
<comment type="caution">
    <text evidence="3">The sequence shown here is derived from an EMBL/GenBank/DDBJ whole genome shotgun (WGS) entry which is preliminary data.</text>
</comment>
<feature type="compositionally biased region" description="Low complexity" evidence="2">
    <location>
        <begin position="127"/>
        <end position="156"/>
    </location>
</feature>
<feature type="compositionally biased region" description="Low complexity" evidence="2">
    <location>
        <begin position="1"/>
        <end position="22"/>
    </location>
</feature>
<sequence length="2352" mass="246231">MPPAASLGGAANGHANATAAAAAGGGSSTGEGGGGRFLAQGPGWLKPPQPPDDLPALKLLQQGNLFGGASGAGSNPEVPLLVPLPNGAATNINFDESYGEPQEALIERYLTLMGMAPRPPPPPSEVATDAAGPPTDTPPASAAACGRGNGAAAAGESAKRIISPDPNRLPGAQYPPDAANPVARSEWDKAPETAEDSLDSEDQDDADLLLSVQRPRPQPPPPPSPGSTPALAALGLDRPTLSRRGIPEALIGALYRGLAGNAAAFFRTCLAEQRRLVALTHGSGPQVPLADRLLAFITGTESQLKDGSAVPDLVDLRKVRDNQTILDSVSPPQPGDPVPFYHELVHQRQQASTAPSAPESSPAAPKEPSLDEFLDLDKITALATAGNVPGLRALMRNLVSAADYTRSSLTQRLRAEGERAQRECVRATEAKMAADRLREQLAARNVALAERGVELEAACRRATAAEEALVTERSIVVGLRGQIRQLTADYEAQHRQLRAGLEAHLTRPASAKLLAGAALLGSRSGAEGGASGAGGGEVHALSSQLATTRAEMALAELSCQQERAAARQLRVMLESSRATVDIHAGRAAAAAAEVERLTRLVASSQDLASASSGGMAVLEQQLAQEKAAHRRTIERLQAAAWKFEQARTSVVDMRARAAHNLRKLQTALADVNLRAVTAERQLADATVELRHTRSELEGANNNLEAFRERTARMEEDMQVLRNDAITARLDSKDVADKLQETEIALKIAEARVTQMQQKVMEDADTVLAGRRASQRLEVLEKEHAELQSLHESLQESHNELNKEHLALQSDLAEARRRIGELEIKEARLEELTARHEELKTAKARLEQQYAGAVKAKSLLSTELAGLKRHADVLAEQVQEYRRQADAARLALEEEKEALRHTKEELSMTAIKRDELEIRCTDLTTVLEGMEVRMKHADTDVQRSRRTAELAGHQRAEAFAMRDAMMKVRITLTCEVKEYLATIESQVHQMGQHLAELRSSLTTVQSRLLDMEPTTLEGTTAELPKVPYEMSQKMIDALFKMVAHAAQLLDTQAEVRKALVDRIEQLEDGIKDRLSTATDYWRQVLVLSRGTPKSMVQMVEHMTGQACRELDLDPVHPLSKMVPLGVLEEAGIQLNTQYERAGMLRDRADESKAKGDAAAKLLEYERELSAARSAEFQSLVDTLSREVNRLKQRVSSLEANNVLQQRATADMQRLLSDAEWKVAKAKEREALLGIKFMVPLGRDTKAVQTMYSDLYMFTGPLVPAPGVTIPAAGSPQSRPQLLHARSMGPPEMAPLMDDGELLDRGVGGEDGCAEHSFSGAAAAVPEAPGSPSSLPPLSALNSPSTHAASMWGPGGPARSPQPPGLAPSRPQSNLSRASSAVSPPPAPMRCNSPDLSTGPSGTADGATADGVAGQQLPRPAFAAALPLGRSPTASVSSSGGGGGVAQARPPPQRRRHPDEVPRSSGGSVLSPVPSLNSMHSVNSVASDVVVGGSGGAGNGVAGAGVRGPSNGGAAERGYTSDGNAASAAVLDASNSDEDEYAPHSPTTSPSTLLRTPSASATAANAAAFAANAAGGGKGSGSGISAVQQQHQHVRPSTAGPPSAPWSGLSAGSHHPHHHAARLSGAVLHSSRPASPVIIPITTPPTPSGIPHGWQHTPWDWLPDVAQLTRGAVPYSRQALLEVISDIHYTKGLHDQVAAAASFPATSMQQYIGAYFEARHGPRGSNPPTAELALAQLLVSLEAHSALYEVMLFARVAGLQAWTGKGGGRNGNNTASRPTTAQSLKMSAGSGLGRPRTPRDAAMSPYASGGLSRSRPGTAASVAAARNSRTMSARNSVAAPPVLLGLVPSSRPSTAASPPLAYGNGSGTVALDVSDLILMPNGGETVVRLRTGLSPIITISNAAGGGGGAGSSGGGYVPTSYSSMGAHSLHPSRRSGSTAGLPVGPSLPQQGTQQPSHLQQQQQPLPPQSPAAPPKPQLRVRPEVFVSDPLLQLLGRLGDVSGMEALSQFVSTGRLLGKLRQTDLGQPLAEELHPELYFMVMKVCGALGLQEAPELLMRPTLPYGADAMLLQVPNVATGSLGVLAQGDTERQPVAHAVAGSSAAAGGWRRRAVLLLTPALVAAAEPAILGESVGPIGEDELQAMLGAALAPMAMPGGSGWRLDVQMGASTTGGPASVAAGGGGAGNNGVVSSGSSGPATPSPTLLSAAEVITVVNAAALKGRAVPSVLPSQLQFKWERLLAHLRNVAAAVTMSADRGALLATQNMAAAVRAVFRAAAGLGLQEGTQLGSGEELLLQAQTMPLSEDEVMGMATVPMHDAAADGGETRRGYALARVAALTRWAEGPEYRQILRSAVM</sequence>
<feature type="region of interest" description="Disordered" evidence="2">
    <location>
        <begin position="115"/>
        <end position="232"/>
    </location>
</feature>
<feature type="compositionally biased region" description="Low complexity" evidence="2">
    <location>
        <begin position="1400"/>
        <end position="1411"/>
    </location>
</feature>
<feature type="compositionally biased region" description="Acidic residues" evidence="2">
    <location>
        <begin position="193"/>
        <end position="207"/>
    </location>
</feature>
<gene>
    <name evidence="3" type="ORF">VaNZ11_010581</name>
</gene>
<reference evidence="3 4" key="1">
    <citation type="journal article" date="2023" name="IScience">
        <title>Expanded male sex-determining region conserved during the evolution of homothallism in the green alga Volvox.</title>
        <authorList>
            <person name="Yamamoto K."/>
            <person name="Matsuzaki R."/>
            <person name="Mahakham W."/>
            <person name="Heman W."/>
            <person name="Sekimoto H."/>
            <person name="Kawachi M."/>
            <person name="Minakuchi Y."/>
            <person name="Toyoda A."/>
            <person name="Nozaki H."/>
        </authorList>
    </citation>
    <scope>NUCLEOTIDE SEQUENCE [LARGE SCALE GENOMIC DNA]</scope>
    <source>
        <strain evidence="3 4">NIES-4468</strain>
    </source>
</reference>
<feature type="compositionally biased region" description="Low complexity" evidence="2">
    <location>
        <begin position="1541"/>
        <end position="1556"/>
    </location>
</feature>
<feature type="region of interest" description="Disordered" evidence="2">
    <location>
        <begin position="1424"/>
        <end position="1474"/>
    </location>
</feature>
<evidence type="ECO:0000313" key="3">
    <source>
        <dbReference type="EMBL" id="GLI66654.1"/>
    </source>
</evidence>